<keyword evidence="5" id="KW-1133">Transmembrane helix</keyword>
<evidence type="ECO:0000256" key="2">
    <source>
        <dbReference type="ARBA" id="ARBA00008017"/>
    </source>
</evidence>
<protein>
    <recommendedName>
        <fullName evidence="9">Mechanosensitive ion channel MscS domain-containing protein</fullName>
    </recommendedName>
</protein>
<comment type="subcellular location">
    <subcellularLocation>
        <location evidence="1">Membrane</location>
        <topology evidence="1">Multi-pass membrane protein</topology>
    </subcellularLocation>
</comment>
<dbReference type="FunFam" id="2.30.30.60:FF:000003">
    <property type="entry name" value="Predicted mechanosensitive ion channel"/>
    <property type="match status" value="1"/>
</dbReference>
<dbReference type="InterPro" id="IPR010920">
    <property type="entry name" value="LSM_dom_sf"/>
</dbReference>
<dbReference type="GO" id="GO:0008381">
    <property type="term" value="F:mechanosensitive monoatomic ion channel activity"/>
    <property type="evidence" value="ECO:0007669"/>
    <property type="project" value="TreeGrafter"/>
</dbReference>
<feature type="domain" description="Mechanosensitive ion channel MscS" evidence="9">
    <location>
        <begin position="8"/>
        <end position="73"/>
    </location>
</feature>
<dbReference type="InterPro" id="IPR016688">
    <property type="entry name" value="MscS-like_plants/fungi"/>
</dbReference>
<dbReference type="GO" id="GO:0006820">
    <property type="term" value="P:monoatomic anion transport"/>
    <property type="evidence" value="ECO:0007669"/>
    <property type="project" value="TreeGrafter"/>
</dbReference>
<dbReference type="InterPro" id="IPR023408">
    <property type="entry name" value="MscS_beta-dom_sf"/>
</dbReference>
<comment type="similarity">
    <text evidence="2">Belongs to the MscS (TC 1.A.23) family.</text>
</comment>
<dbReference type="GO" id="GO:0050982">
    <property type="term" value="P:detection of mechanical stimulus"/>
    <property type="evidence" value="ECO:0007669"/>
    <property type="project" value="UniProtKB-ARBA"/>
</dbReference>
<keyword evidence="3" id="KW-0813">Transport</keyword>
<dbReference type="OMA" id="SWEFTIL"/>
<evidence type="ECO:0000256" key="4">
    <source>
        <dbReference type="ARBA" id="ARBA00022692"/>
    </source>
</evidence>
<dbReference type="eggNOG" id="KOG4629">
    <property type="taxonomic scope" value="Eukaryota"/>
</dbReference>
<accession>A0A087G6I5</accession>
<evidence type="ECO:0000256" key="3">
    <source>
        <dbReference type="ARBA" id="ARBA00022448"/>
    </source>
</evidence>
<evidence type="ECO:0000256" key="5">
    <source>
        <dbReference type="ARBA" id="ARBA00022989"/>
    </source>
</evidence>
<dbReference type="Gramene" id="KFK25487">
    <property type="protein sequence ID" value="KFK25487"/>
    <property type="gene ID" value="AALP_AA8G120900"/>
</dbReference>
<evidence type="ECO:0000256" key="7">
    <source>
        <dbReference type="ARBA" id="ARBA00023136"/>
    </source>
</evidence>
<evidence type="ECO:0000256" key="8">
    <source>
        <dbReference type="ARBA" id="ARBA00023303"/>
    </source>
</evidence>
<dbReference type="SUPFAM" id="SSF50182">
    <property type="entry name" value="Sm-like ribonucleoproteins"/>
    <property type="match status" value="1"/>
</dbReference>
<evidence type="ECO:0000313" key="11">
    <source>
        <dbReference type="Proteomes" id="UP000029120"/>
    </source>
</evidence>
<dbReference type="OrthoDB" id="544685at2759"/>
<keyword evidence="6" id="KW-0406">Ion transport</keyword>
<dbReference type="EMBL" id="CM002876">
    <property type="protein sequence ID" value="KFK25487.1"/>
    <property type="molecule type" value="Genomic_DNA"/>
</dbReference>
<dbReference type="GO" id="GO:0005886">
    <property type="term" value="C:plasma membrane"/>
    <property type="evidence" value="ECO:0007669"/>
    <property type="project" value="UniProtKB-ARBA"/>
</dbReference>
<evidence type="ECO:0000256" key="1">
    <source>
        <dbReference type="ARBA" id="ARBA00004141"/>
    </source>
</evidence>
<evidence type="ECO:0000259" key="9">
    <source>
        <dbReference type="Pfam" id="PF00924"/>
    </source>
</evidence>
<evidence type="ECO:0000256" key="6">
    <source>
        <dbReference type="ARBA" id="ARBA00023065"/>
    </source>
</evidence>
<dbReference type="Gene3D" id="2.30.30.60">
    <property type="match status" value="1"/>
</dbReference>
<keyword evidence="11" id="KW-1185">Reference proteome</keyword>
<keyword evidence="7" id="KW-0472">Membrane</keyword>
<dbReference type="Pfam" id="PF00924">
    <property type="entry name" value="MS_channel_2nd"/>
    <property type="match status" value="1"/>
</dbReference>
<name>A0A087G6I5_ARAAL</name>
<dbReference type="PANTHER" id="PTHR31618">
    <property type="entry name" value="MECHANOSENSITIVE ION CHANNEL PROTEIN 5"/>
    <property type="match status" value="1"/>
</dbReference>
<organism evidence="10 11">
    <name type="scientific">Arabis alpina</name>
    <name type="common">Alpine rock-cress</name>
    <dbReference type="NCBI Taxonomy" id="50452"/>
    <lineage>
        <taxon>Eukaryota</taxon>
        <taxon>Viridiplantae</taxon>
        <taxon>Streptophyta</taxon>
        <taxon>Embryophyta</taxon>
        <taxon>Tracheophyta</taxon>
        <taxon>Spermatophyta</taxon>
        <taxon>Magnoliopsida</taxon>
        <taxon>eudicotyledons</taxon>
        <taxon>Gunneridae</taxon>
        <taxon>Pentapetalae</taxon>
        <taxon>rosids</taxon>
        <taxon>malvids</taxon>
        <taxon>Brassicales</taxon>
        <taxon>Brassicaceae</taxon>
        <taxon>Arabideae</taxon>
        <taxon>Arabis</taxon>
    </lineage>
</organism>
<evidence type="ECO:0000313" key="10">
    <source>
        <dbReference type="EMBL" id="KFK25487.1"/>
    </source>
</evidence>
<dbReference type="Proteomes" id="UP000029120">
    <property type="component" value="Chromosome 8"/>
</dbReference>
<dbReference type="AlphaFoldDB" id="A0A087G6I5"/>
<dbReference type="PANTHER" id="PTHR31618:SF20">
    <property type="entry name" value="MECHANOSENSITIVE ION CHANNEL PROTEIN 10"/>
    <property type="match status" value="1"/>
</dbReference>
<reference evidence="11" key="1">
    <citation type="journal article" date="2015" name="Nat. Plants">
        <title>Genome expansion of Arabis alpina linked with retrotransposition and reduced symmetric DNA methylation.</title>
        <authorList>
            <person name="Willing E.M."/>
            <person name="Rawat V."/>
            <person name="Mandakova T."/>
            <person name="Maumus F."/>
            <person name="James G.V."/>
            <person name="Nordstroem K.J."/>
            <person name="Becker C."/>
            <person name="Warthmann N."/>
            <person name="Chica C."/>
            <person name="Szarzynska B."/>
            <person name="Zytnicki M."/>
            <person name="Albani M.C."/>
            <person name="Kiefer C."/>
            <person name="Bergonzi S."/>
            <person name="Castaings L."/>
            <person name="Mateos J.L."/>
            <person name="Berns M.C."/>
            <person name="Bujdoso N."/>
            <person name="Piofczyk T."/>
            <person name="de Lorenzo L."/>
            <person name="Barrero-Sicilia C."/>
            <person name="Mateos I."/>
            <person name="Piednoel M."/>
            <person name="Hagmann J."/>
            <person name="Chen-Min-Tao R."/>
            <person name="Iglesias-Fernandez R."/>
            <person name="Schuster S.C."/>
            <person name="Alonso-Blanco C."/>
            <person name="Roudier F."/>
            <person name="Carbonero P."/>
            <person name="Paz-Ares J."/>
            <person name="Davis S.J."/>
            <person name="Pecinka A."/>
            <person name="Quesneville H."/>
            <person name="Colot V."/>
            <person name="Lysak M.A."/>
            <person name="Weigel D."/>
            <person name="Coupland G."/>
            <person name="Schneeberger K."/>
        </authorList>
    </citation>
    <scope>NUCLEOTIDE SEQUENCE [LARGE SCALE GENOMIC DNA]</scope>
    <source>
        <strain evidence="11">cv. Pajares</strain>
    </source>
</reference>
<keyword evidence="8" id="KW-0407">Ion channel</keyword>
<proteinExistence type="inferred from homology"/>
<sequence length="175" mass="20082">MSKLKASPLKNLFESIIFVFVMHPYDVGDRCVVDGTPMLVEEMNLLTTVFLKLNNEKVYYPNAVLAAKPISNYFRSPDMGETVEFSIAFSTPASKIAHLKEKIADYLEQNPQHWALIHTVVVIEIENMNKLKMALYCNHTITFQEYREKNIRRTELSLAIKKILGGLQIDYTLLP</sequence>
<dbReference type="InterPro" id="IPR006685">
    <property type="entry name" value="MscS_channel_2nd"/>
</dbReference>
<keyword evidence="4" id="KW-0812">Transmembrane</keyword>
<gene>
    <name evidence="10" type="ordered locus">AALP_Aa8g120900</name>
</gene>